<evidence type="ECO:0000256" key="1">
    <source>
        <dbReference type="SAM" id="MobiDB-lite"/>
    </source>
</evidence>
<organism evidence="2 3">
    <name type="scientific">Liparis tanakae</name>
    <name type="common">Tanaka's snailfish</name>
    <dbReference type="NCBI Taxonomy" id="230148"/>
    <lineage>
        <taxon>Eukaryota</taxon>
        <taxon>Metazoa</taxon>
        <taxon>Chordata</taxon>
        <taxon>Craniata</taxon>
        <taxon>Vertebrata</taxon>
        <taxon>Euteleostomi</taxon>
        <taxon>Actinopterygii</taxon>
        <taxon>Neopterygii</taxon>
        <taxon>Teleostei</taxon>
        <taxon>Neoteleostei</taxon>
        <taxon>Acanthomorphata</taxon>
        <taxon>Eupercaria</taxon>
        <taxon>Perciformes</taxon>
        <taxon>Cottioidei</taxon>
        <taxon>Cottales</taxon>
        <taxon>Liparidae</taxon>
        <taxon>Liparis</taxon>
    </lineage>
</organism>
<gene>
    <name evidence="2" type="ORF">EYF80_033326</name>
</gene>
<dbReference type="Proteomes" id="UP000314294">
    <property type="component" value="Unassembled WGS sequence"/>
</dbReference>
<sequence length="63" mass="6823">MAEHPGRERRRGYGAISSHFLLNPYGGRGGRKEKGFGISSFFLPRPGGNSDSSTLGGNIREKT</sequence>
<evidence type="ECO:0000313" key="2">
    <source>
        <dbReference type="EMBL" id="TNN56456.1"/>
    </source>
</evidence>
<dbReference type="EMBL" id="SRLO01000428">
    <property type="protein sequence ID" value="TNN56456.1"/>
    <property type="molecule type" value="Genomic_DNA"/>
</dbReference>
<keyword evidence="3" id="KW-1185">Reference proteome</keyword>
<name>A0A4Z2GSH9_9TELE</name>
<reference evidence="2 3" key="1">
    <citation type="submission" date="2019-03" db="EMBL/GenBank/DDBJ databases">
        <title>First draft genome of Liparis tanakae, snailfish: a comprehensive survey of snailfish specific genes.</title>
        <authorList>
            <person name="Kim W."/>
            <person name="Song I."/>
            <person name="Jeong J.-H."/>
            <person name="Kim D."/>
            <person name="Kim S."/>
            <person name="Ryu S."/>
            <person name="Song J.Y."/>
            <person name="Lee S.K."/>
        </authorList>
    </citation>
    <scope>NUCLEOTIDE SEQUENCE [LARGE SCALE GENOMIC DNA]</scope>
    <source>
        <tissue evidence="2">Muscle</tissue>
    </source>
</reference>
<accession>A0A4Z2GSH9</accession>
<feature type="region of interest" description="Disordered" evidence="1">
    <location>
        <begin position="43"/>
        <end position="63"/>
    </location>
</feature>
<proteinExistence type="predicted"/>
<evidence type="ECO:0000313" key="3">
    <source>
        <dbReference type="Proteomes" id="UP000314294"/>
    </source>
</evidence>
<dbReference type="AlphaFoldDB" id="A0A4Z2GSH9"/>
<comment type="caution">
    <text evidence="2">The sequence shown here is derived from an EMBL/GenBank/DDBJ whole genome shotgun (WGS) entry which is preliminary data.</text>
</comment>
<protein>
    <submittedName>
        <fullName evidence="2">Uncharacterized protein</fullName>
    </submittedName>
</protein>